<keyword evidence="3" id="KW-1185">Reference proteome</keyword>
<protein>
    <submittedName>
        <fullName evidence="2">Uncharacterized protein</fullName>
    </submittedName>
</protein>
<dbReference type="EMBL" id="JARBHB010000009">
    <property type="protein sequence ID" value="KAJ8876120.1"/>
    <property type="molecule type" value="Genomic_DNA"/>
</dbReference>
<dbReference type="Proteomes" id="UP001159363">
    <property type="component" value="Chromosome 8"/>
</dbReference>
<evidence type="ECO:0000256" key="1">
    <source>
        <dbReference type="SAM" id="MobiDB-lite"/>
    </source>
</evidence>
<evidence type="ECO:0000313" key="2">
    <source>
        <dbReference type="EMBL" id="KAJ8876120.1"/>
    </source>
</evidence>
<feature type="compositionally biased region" description="Polar residues" evidence="1">
    <location>
        <begin position="241"/>
        <end position="251"/>
    </location>
</feature>
<comment type="caution">
    <text evidence="2">The sequence shown here is derived from an EMBL/GenBank/DDBJ whole genome shotgun (WGS) entry which is preliminary data.</text>
</comment>
<feature type="region of interest" description="Disordered" evidence="1">
    <location>
        <begin position="110"/>
        <end position="140"/>
    </location>
</feature>
<reference evidence="2 3" key="1">
    <citation type="submission" date="2023-02" db="EMBL/GenBank/DDBJ databases">
        <title>LHISI_Scaffold_Assembly.</title>
        <authorList>
            <person name="Stuart O.P."/>
            <person name="Cleave R."/>
            <person name="Magrath M.J.L."/>
            <person name="Mikheyev A.S."/>
        </authorList>
    </citation>
    <scope>NUCLEOTIDE SEQUENCE [LARGE SCALE GENOMIC DNA]</scope>
    <source>
        <strain evidence="2">Daus_M_001</strain>
        <tissue evidence="2">Leg muscle</tissue>
    </source>
</reference>
<evidence type="ECO:0000313" key="3">
    <source>
        <dbReference type="Proteomes" id="UP001159363"/>
    </source>
</evidence>
<sequence>MVSSDTDTNRSGVLVVVDIGDSFLICLKDQCLPANQGQSVSELPNSDWPSQVRREDTWPITKAKLHQLSHVNGRCATSANTQYVVHCLREARVTQQTCLKATRQSATLVTYPPADSPALGGRSDARPVRGTSRSQSDSGCKRIKGTATSFRLCVLSTLCRNPEGRSGSTAEARSWGGQGVVPRTTTRRDPAQPRMLCVVSGRPWRDLSCPTALPATGCPPDFAGHSGRNTRGIKKMDGCQRTESLARQTSPGAGIKGRGNGSSPRRPANQRHRPAPFPTCENPGVNRPGIEPGSTWRGASRLTAQPTRPLTTREKYEQNNDSTEKQSSRQFTGSRLEDFYRRRSDSVNKALSMARTLHASAQWRWRGLMRVAVSPLSPSALRRSFERRIQLQEWARPDVF</sequence>
<organism evidence="2 3">
    <name type="scientific">Dryococelus australis</name>
    <dbReference type="NCBI Taxonomy" id="614101"/>
    <lineage>
        <taxon>Eukaryota</taxon>
        <taxon>Metazoa</taxon>
        <taxon>Ecdysozoa</taxon>
        <taxon>Arthropoda</taxon>
        <taxon>Hexapoda</taxon>
        <taxon>Insecta</taxon>
        <taxon>Pterygota</taxon>
        <taxon>Neoptera</taxon>
        <taxon>Polyneoptera</taxon>
        <taxon>Phasmatodea</taxon>
        <taxon>Verophasmatodea</taxon>
        <taxon>Anareolatae</taxon>
        <taxon>Phasmatidae</taxon>
        <taxon>Eurycanthinae</taxon>
        <taxon>Dryococelus</taxon>
    </lineage>
</organism>
<feature type="compositionally biased region" description="Basic and acidic residues" evidence="1">
    <location>
        <begin position="311"/>
        <end position="327"/>
    </location>
</feature>
<accession>A0ABQ9GVQ1</accession>
<proteinExistence type="predicted"/>
<gene>
    <name evidence="2" type="ORF">PR048_024029</name>
</gene>
<feature type="region of interest" description="Disordered" evidence="1">
    <location>
        <begin position="224"/>
        <end position="332"/>
    </location>
</feature>
<feature type="region of interest" description="Disordered" evidence="1">
    <location>
        <begin position="165"/>
        <end position="188"/>
    </location>
</feature>
<name>A0ABQ9GVQ1_9NEOP</name>